<dbReference type="AlphaFoldDB" id="A0A5J4WZT4"/>
<reference evidence="1 2" key="1">
    <citation type="submission" date="2019-03" db="EMBL/GenBank/DDBJ databases">
        <title>Single cell metagenomics reveals metabolic interactions within the superorganism composed of flagellate Streblomastix strix and complex community of Bacteroidetes bacteria on its surface.</title>
        <authorList>
            <person name="Treitli S.C."/>
            <person name="Kolisko M."/>
            <person name="Husnik F."/>
            <person name="Keeling P."/>
            <person name="Hampl V."/>
        </authorList>
    </citation>
    <scope>NUCLEOTIDE SEQUENCE [LARGE SCALE GENOMIC DNA]</scope>
    <source>
        <strain evidence="1">ST1C</strain>
    </source>
</reference>
<evidence type="ECO:0000313" key="2">
    <source>
        <dbReference type="Proteomes" id="UP000324800"/>
    </source>
</evidence>
<protein>
    <submittedName>
        <fullName evidence="1">Uncharacterized protein</fullName>
    </submittedName>
</protein>
<accession>A0A5J4WZT4</accession>
<organism evidence="1 2">
    <name type="scientific">Streblomastix strix</name>
    <dbReference type="NCBI Taxonomy" id="222440"/>
    <lineage>
        <taxon>Eukaryota</taxon>
        <taxon>Metamonada</taxon>
        <taxon>Preaxostyla</taxon>
        <taxon>Oxymonadida</taxon>
        <taxon>Streblomastigidae</taxon>
        <taxon>Streblomastix</taxon>
    </lineage>
</organism>
<evidence type="ECO:0000313" key="1">
    <source>
        <dbReference type="EMBL" id="KAA6400537.1"/>
    </source>
</evidence>
<dbReference type="EMBL" id="SNRW01000545">
    <property type="protein sequence ID" value="KAA6400537.1"/>
    <property type="molecule type" value="Genomic_DNA"/>
</dbReference>
<comment type="caution">
    <text evidence="1">The sequence shown here is derived from an EMBL/GenBank/DDBJ whole genome shotgun (WGS) entry which is preliminary data.</text>
</comment>
<gene>
    <name evidence="1" type="ORF">EZS28_003931</name>
</gene>
<dbReference type="Proteomes" id="UP000324800">
    <property type="component" value="Unassembled WGS sequence"/>
</dbReference>
<name>A0A5J4WZT4_9EUKA</name>
<proteinExistence type="predicted"/>
<sequence>MLLDTDQTVAGSKSFIQPIVANKSIKTDGTDNQILLANGDTTDVGDFLPKYYPHTIGQFIIEPSDIILDQGIRLMKNKANWDSFVLTGCITDPTDRDAPIPIENAIKQALAYGMYEQLVWGSFTTNNGRAYLSVQVTHSDPNTACQSKYTLFSVVKDDIKPKFTGTPYNIPLNAVMFAQKVYGYPICQNGAIPIDCQFDPDGHLIQAQLGDFQVSRIN</sequence>